<dbReference type="PANTHER" id="PTHR41878">
    <property type="entry name" value="LEXA REPRESSOR-RELATED"/>
    <property type="match status" value="1"/>
</dbReference>
<feature type="domain" description="DUF6933" evidence="2">
    <location>
        <begin position="2"/>
        <end position="160"/>
    </location>
</feature>
<dbReference type="Proteomes" id="UP001597285">
    <property type="component" value="Unassembled WGS sequence"/>
</dbReference>
<proteinExistence type="predicted"/>
<dbReference type="InterPro" id="IPR053864">
    <property type="entry name" value="DUF6933"/>
</dbReference>
<dbReference type="EMBL" id="JBHUFF010000008">
    <property type="protein sequence ID" value="MFD1799031.1"/>
    <property type="molecule type" value="Genomic_DNA"/>
</dbReference>
<gene>
    <name evidence="3" type="ORF">ACFSBK_04035</name>
</gene>
<evidence type="ECO:0000259" key="1">
    <source>
        <dbReference type="Pfam" id="PF07929"/>
    </source>
</evidence>
<dbReference type="RefSeq" id="WP_058919416.1">
    <property type="nucleotide sequence ID" value="NZ_JBHSQC010000015.1"/>
</dbReference>
<organism evidence="3 4">
    <name type="scientific">Carnobacterium antarcticum</name>
    <dbReference type="NCBI Taxonomy" id="2126436"/>
    <lineage>
        <taxon>Bacteria</taxon>
        <taxon>Bacillati</taxon>
        <taxon>Bacillota</taxon>
        <taxon>Bacilli</taxon>
        <taxon>Lactobacillales</taxon>
        <taxon>Carnobacteriaceae</taxon>
        <taxon>Carnobacterium</taxon>
    </lineage>
</organism>
<dbReference type="Pfam" id="PF22016">
    <property type="entry name" value="DUF6933"/>
    <property type="match status" value="1"/>
</dbReference>
<dbReference type="Pfam" id="PF07929">
    <property type="entry name" value="PRiA4_ORF3"/>
    <property type="match status" value="1"/>
</dbReference>
<dbReference type="PANTHER" id="PTHR41878:SF1">
    <property type="entry name" value="TNPR PROTEIN"/>
    <property type="match status" value="1"/>
</dbReference>
<reference evidence="4" key="1">
    <citation type="journal article" date="2019" name="Int. J. Syst. Evol. Microbiol.">
        <title>The Global Catalogue of Microorganisms (GCM) 10K type strain sequencing project: providing services to taxonomists for standard genome sequencing and annotation.</title>
        <authorList>
            <consortium name="The Broad Institute Genomics Platform"/>
            <consortium name="The Broad Institute Genome Sequencing Center for Infectious Disease"/>
            <person name="Wu L."/>
            <person name="Ma J."/>
        </authorList>
    </citation>
    <scope>NUCLEOTIDE SEQUENCE [LARGE SCALE GENOMIC DNA]</scope>
    <source>
        <strain evidence="4">KCTC 42143</strain>
    </source>
</reference>
<protein>
    <submittedName>
        <fullName evidence="3">Plasmid pRiA4b ORF-3 family protein</fullName>
    </submittedName>
</protein>
<dbReference type="Gene3D" id="3.10.290.30">
    <property type="entry name" value="MM3350-like"/>
    <property type="match status" value="1"/>
</dbReference>
<evidence type="ECO:0000259" key="2">
    <source>
        <dbReference type="Pfam" id="PF22016"/>
    </source>
</evidence>
<name>A0ABW4NMQ1_9LACT</name>
<evidence type="ECO:0000313" key="3">
    <source>
        <dbReference type="EMBL" id="MFD1799031.1"/>
    </source>
</evidence>
<dbReference type="InterPro" id="IPR024047">
    <property type="entry name" value="MM3350-like_sf"/>
</dbReference>
<sequence length="363" mass="42063">MLIQGTKKLLDQLKLKPADLTVLPEEEALFCWHANLVIINRRKAVILMQDTSRYIVVLWGMKQKEFQKIDDWIIEAIRQTMLAEQIKPELVERYLNEAGPVRFGKTKNRSHVAQLNLAIKELSFWEEELNPETIIQIDAAIRSGKRLVGDGSGSYRYPNEWFYSEFKKRYGEAVFSCPMAELEVQLQLEGKPTIRQLSVPLSRTFEELHEILQASFGWQNSHLHEFSFTAQNGRPRTRLVMDEEAFEYAIGAEKLIRDHEVTLADYLTEGLLFQYIYDFGDHWEHNILVKKISAAGEFNHPICTKIEGTTPPEDVGGRYGYEDFLSIIGDSENEAYENMRKWAKMQGYSEPNSKRINHDLKGL</sequence>
<comment type="caution">
    <text evidence="3">The sequence shown here is derived from an EMBL/GenBank/DDBJ whole genome shotgun (WGS) entry which is preliminary data.</text>
</comment>
<dbReference type="SUPFAM" id="SSF159941">
    <property type="entry name" value="MM3350-like"/>
    <property type="match status" value="1"/>
</dbReference>
<dbReference type="InterPro" id="IPR012912">
    <property type="entry name" value="Plasmid_pRiA4b_Orf3-like"/>
</dbReference>
<feature type="domain" description="Plasmid pRiA4b Orf3-like" evidence="1">
    <location>
        <begin position="180"/>
        <end position="348"/>
    </location>
</feature>
<accession>A0ABW4NMQ1</accession>
<keyword evidence="4" id="KW-1185">Reference proteome</keyword>
<evidence type="ECO:0000313" key="4">
    <source>
        <dbReference type="Proteomes" id="UP001597285"/>
    </source>
</evidence>